<dbReference type="GO" id="GO:0006308">
    <property type="term" value="P:DNA catabolic process"/>
    <property type="evidence" value="ECO:0007669"/>
    <property type="project" value="InterPro"/>
</dbReference>
<dbReference type="GO" id="GO:0039502">
    <property type="term" value="P:symbiont-mediated suppression of host type I interferon-mediated signaling pathway"/>
    <property type="evidence" value="ECO:0007669"/>
    <property type="project" value="UniProtKB-KW"/>
</dbReference>
<dbReference type="GO" id="GO:0003677">
    <property type="term" value="F:DNA binding"/>
    <property type="evidence" value="ECO:0007669"/>
    <property type="project" value="InterPro"/>
</dbReference>
<dbReference type="Gene3D" id="3.40.50.10130">
    <property type="match status" value="1"/>
</dbReference>
<reference evidence="8" key="1">
    <citation type="journal article" date="2019" name="Philos. Trans. R. Soc. Lond., B, Biol. Sci.">
        <title>Targeted metagenomic recovery of four divergent viruses reveals shared and distinctive characteristics of giant viruses of marine eukaryotes.</title>
        <authorList>
            <person name="Needham D.M."/>
            <person name="Poirier C."/>
            <person name="Hehenberger E."/>
            <person name="Jimenez V."/>
            <person name="Swalwell J.E."/>
            <person name="Santoro A.E."/>
            <person name="Worden A.Z."/>
        </authorList>
    </citation>
    <scope>NUCLEOTIDE SEQUENCE</scope>
    <source>
        <strain evidence="8">OPacV-662</strain>
    </source>
</reference>
<keyword evidence="4" id="KW-0945">Host-virus interaction</keyword>
<evidence type="ECO:0000256" key="3">
    <source>
        <dbReference type="ARBA" id="ARBA00022801"/>
    </source>
</evidence>
<evidence type="ECO:0000256" key="5">
    <source>
        <dbReference type="ARBA" id="ARBA00023258"/>
    </source>
</evidence>
<evidence type="ECO:0000256" key="2">
    <source>
        <dbReference type="ARBA" id="ARBA00015502"/>
    </source>
</evidence>
<dbReference type="GO" id="GO:0048257">
    <property type="term" value="F:3'-flap endonuclease activity"/>
    <property type="evidence" value="ECO:0007669"/>
    <property type="project" value="TreeGrafter"/>
</dbReference>
<organism evidence="8">
    <name type="scientific">Megaviridae environmental sample</name>
    <dbReference type="NCBI Taxonomy" id="1737588"/>
    <lineage>
        <taxon>Viruses</taxon>
        <taxon>Varidnaviria</taxon>
        <taxon>Bamfordvirae</taxon>
        <taxon>Nucleocytoviricota</taxon>
        <taxon>Megaviricetes</taxon>
        <taxon>Imitervirales</taxon>
        <taxon>Mimiviridae</taxon>
        <taxon>environmental samples</taxon>
    </lineage>
</organism>
<keyword evidence="4" id="KW-1090">Inhibition of host innate immune response by virus</keyword>
<keyword evidence="4" id="KW-0899">Viral immunoevasion</keyword>
<feature type="domain" description="ERCC4" evidence="7">
    <location>
        <begin position="7"/>
        <end position="94"/>
    </location>
</feature>
<evidence type="ECO:0000256" key="6">
    <source>
        <dbReference type="ARBA" id="ARBA00034463"/>
    </source>
</evidence>
<dbReference type="PANTHER" id="PTHR13451:SF0">
    <property type="entry name" value="CROSSOVER JUNCTION ENDONUCLEASE MUS81"/>
    <property type="match status" value="1"/>
</dbReference>
<dbReference type="GO" id="GO:0052170">
    <property type="term" value="P:symbiont-mediated suppression of host innate immune response"/>
    <property type="evidence" value="ECO:0007669"/>
    <property type="project" value="UniProtKB-KW"/>
</dbReference>
<comment type="similarity">
    <text evidence="1">Belongs to the asfivirus EP364R family.</text>
</comment>
<dbReference type="GO" id="GO:0008821">
    <property type="term" value="F:crossover junction DNA endonuclease activity"/>
    <property type="evidence" value="ECO:0007669"/>
    <property type="project" value="InterPro"/>
</dbReference>
<dbReference type="PANTHER" id="PTHR13451">
    <property type="entry name" value="CLASS II CROSSOVER JUNCTION ENDONUCLEASE MUS81"/>
    <property type="match status" value="1"/>
</dbReference>
<keyword evidence="3" id="KW-0378">Hydrolase</keyword>
<sequence>MESNNITVVVDSREIHLLNLIHELQLDSNFEIKQLVLGDIQIQQDNQVLFIIERKTIRDLVSSYHDGRLIDQIDRIKKSGIPPSQVLFLLEGPWLRSRRQNTSKEEIIDIMMKIMLSAGFHVYHSTSKLETISILKMIYSSCCTHITLEGVEINRIAKCNNKTTHGVLASQLYAIPGVSQRIALEISKHFCNMEELINALKTQTVPDIIIPYKKPRPLNPKIITSICSYLIS</sequence>
<dbReference type="GO" id="GO:0048476">
    <property type="term" value="C:Holliday junction resolvase complex"/>
    <property type="evidence" value="ECO:0007669"/>
    <property type="project" value="TreeGrafter"/>
</dbReference>
<dbReference type="InterPro" id="IPR006166">
    <property type="entry name" value="ERCC4_domain"/>
</dbReference>
<evidence type="ECO:0000313" key="8">
    <source>
        <dbReference type="EMBL" id="QFG73988.1"/>
    </source>
</evidence>
<dbReference type="Pfam" id="PF02732">
    <property type="entry name" value="ERCC4"/>
    <property type="match status" value="1"/>
</dbReference>
<keyword evidence="4" id="KW-1114">Inhibition of host interferon signaling pathway by virus</keyword>
<accession>A0A5J6VJN1</accession>
<protein>
    <recommendedName>
        <fullName evidence="2">ERCC4 domain-containing protein EP364R</fullName>
    </recommendedName>
</protein>
<dbReference type="EMBL" id="MN448274">
    <property type="protein sequence ID" value="QFG73988.1"/>
    <property type="molecule type" value="Genomic_DNA"/>
</dbReference>
<evidence type="ECO:0000259" key="7">
    <source>
        <dbReference type="SMART" id="SM00891"/>
    </source>
</evidence>
<evidence type="ECO:0000256" key="1">
    <source>
        <dbReference type="ARBA" id="ARBA00008322"/>
    </source>
</evidence>
<dbReference type="SUPFAM" id="SSF52980">
    <property type="entry name" value="Restriction endonuclease-like"/>
    <property type="match status" value="1"/>
</dbReference>
<proteinExistence type="inferred from homology"/>
<evidence type="ECO:0000256" key="4">
    <source>
        <dbReference type="ARBA" id="ARBA00022830"/>
    </source>
</evidence>
<comment type="function">
    <text evidence="6">Plays a role in the inhibition of type I interferon signaling pathway. Mechanistically, specifically interacts with 2',3'-cGAMP and cleaves it via its phosphodiesterase activity. In turn, prevents 2',3'-cGAMP interaction with host ER-resident STING1 leading to inhibition of downstream signaling pathway and type I interferon production.</text>
</comment>
<name>A0A5J6VJN1_9VIRU</name>
<dbReference type="GO" id="GO:0000727">
    <property type="term" value="P:double-strand break repair via break-induced replication"/>
    <property type="evidence" value="ECO:0007669"/>
    <property type="project" value="TreeGrafter"/>
</dbReference>
<dbReference type="InterPro" id="IPR011335">
    <property type="entry name" value="Restrct_endonuc-II-like"/>
</dbReference>
<dbReference type="InterPro" id="IPR033309">
    <property type="entry name" value="Mus81"/>
</dbReference>
<dbReference type="SMART" id="SM00891">
    <property type="entry name" value="ERCC4"/>
    <property type="match status" value="1"/>
</dbReference>
<keyword evidence="5" id="KW-0922">Interferon antiviral system evasion</keyword>